<comment type="caution">
    <text evidence="9">The sequence shown here is derived from an EMBL/GenBank/DDBJ whole genome shotgun (WGS) entry which is preliminary data.</text>
</comment>
<dbReference type="PANTHER" id="PTHR10890">
    <property type="entry name" value="CYSTEINYL-TRNA SYNTHETASE"/>
    <property type="match status" value="1"/>
</dbReference>
<comment type="cofactor">
    <cofactor evidence="1">
        <name>Zn(2+)</name>
        <dbReference type="ChEBI" id="CHEBI:29105"/>
    </cofactor>
</comment>
<dbReference type="Pfam" id="PF01406">
    <property type="entry name" value="tRNA-synt_1e"/>
    <property type="match status" value="1"/>
</dbReference>
<keyword evidence="7" id="KW-0067">ATP-binding</keyword>
<dbReference type="GO" id="GO:0005829">
    <property type="term" value="C:cytosol"/>
    <property type="evidence" value="ECO:0007669"/>
    <property type="project" value="TreeGrafter"/>
</dbReference>
<dbReference type="InterPro" id="IPR024909">
    <property type="entry name" value="Cys-tRNA/MSH_ligase"/>
</dbReference>
<dbReference type="SUPFAM" id="SSF52374">
    <property type="entry name" value="Nucleotidylyl transferase"/>
    <property type="match status" value="1"/>
</dbReference>
<keyword evidence="5" id="KW-0547">Nucleotide-binding</keyword>
<evidence type="ECO:0000313" key="10">
    <source>
        <dbReference type="Proteomes" id="UP000249762"/>
    </source>
</evidence>
<evidence type="ECO:0000256" key="7">
    <source>
        <dbReference type="ARBA" id="ARBA00022840"/>
    </source>
</evidence>
<evidence type="ECO:0000256" key="5">
    <source>
        <dbReference type="ARBA" id="ARBA00022741"/>
    </source>
</evidence>
<dbReference type="SUPFAM" id="SSF47323">
    <property type="entry name" value="Anticodon-binding domain of a subclass of class I aminoacyl-tRNA synthetases"/>
    <property type="match status" value="1"/>
</dbReference>
<protein>
    <submittedName>
        <fullName evidence="9">Cysteine--tRNA ligase</fullName>
    </submittedName>
</protein>
<evidence type="ECO:0000256" key="3">
    <source>
        <dbReference type="ARBA" id="ARBA00022598"/>
    </source>
</evidence>
<proteinExistence type="predicted"/>
<dbReference type="Proteomes" id="UP000249762">
    <property type="component" value="Unassembled WGS sequence"/>
</dbReference>
<dbReference type="PANTHER" id="PTHR10890:SF3">
    <property type="entry name" value="CYSTEINE--TRNA LIGASE, CYTOPLASMIC"/>
    <property type="match status" value="1"/>
</dbReference>
<feature type="domain" description="tRNA synthetases class I catalytic" evidence="8">
    <location>
        <begin position="19"/>
        <end position="299"/>
    </location>
</feature>
<evidence type="ECO:0000256" key="4">
    <source>
        <dbReference type="ARBA" id="ARBA00022723"/>
    </source>
</evidence>
<sequence>MALKLFDSLSQTDKYLPEKQLISIYVCGPTLYNYLHLGNLRPIVIFDFLIRYLRHKKLTYKYIQNLTDIDEKIFISAKNRGLTTSELTSEFTVSFFNIYRKLNLIQPNELPRVSEHLSEIKWIISSLISSNQAYWDKSTQTVKFLQPTKDKGLNYFTSYKDDLIEEHNFALWKENVNSPEDYESPWFRGIPGWHIECFAMLHKYFELPITIHGGGVDLKFPHHENVNLLCRTSCNCEIADIWVHIGQVLNEEGKLSKSSNYSWKVEECANNYSWELLRYIFLKTKYNKPQTITQENLDTCWAEWKSFISALNYSQITLYREGISEDIEPSHTQELSKEVIESLENDLNLPEVLSLLESWKQSLLNAIKTHNISDIISYKNLLSFHLNWLGFPLPKISPEEFHQVKTWFELIDSKNYQQADLLRSQLQSKLLIP</sequence>
<dbReference type="InterPro" id="IPR009080">
    <property type="entry name" value="tRNAsynth_Ia_anticodon-bd"/>
</dbReference>
<evidence type="ECO:0000256" key="1">
    <source>
        <dbReference type="ARBA" id="ARBA00001947"/>
    </source>
</evidence>
<gene>
    <name evidence="9" type="ORF">DNK47_01385</name>
</gene>
<evidence type="ECO:0000256" key="6">
    <source>
        <dbReference type="ARBA" id="ARBA00022833"/>
    </source>
</evidence>
<keyword evidence="10" id="KW-1185">Reference proteome</keyword>
<dbReference type="RefSeq" id="WP_112665263.1">
    <property type="nucleotide sequence ID" value="NZ_QKVO01000003.1"/>
</dbReference>
<dbReference type="GO" id="GO:0005524">
    <property type="term" value="F:ATP binding"/>
    <property type="evidence" value="ECO:0007669"/>
    <property type="project" value="UniProtKB-KW"/>
</dbReference>
<reference evidence="10" key="1">
    <citation type="submission" date="2018-06" db="EMBL/GenBank/DDBJ databases">
        <authorList>
            <person name="Martinez Ocampo F."/>
            <person name="Quiroz Castaneda R.E."/>
            <person name="Rojas Lopez X."/>
        </authorList>
    </citation>
    <scope>NUCLEOTIDE SEQUENCE [LARGE SCALE GENOMIC DNA]</scope>
    <source>
        <strain evidence="10">INIFAP02</strain>
    </source>
</reference>
<organism evidence="9 10">
    <name type="scientific">Mycoplasma wenyonii</name>
    <dbReference type="NCBI Taxonomy" id="65123"/>
    <lineage>
        <taxon>Bacteria</taxon>
        <taxon>Bacillati</taxon>
        <taxon>Mycoplasmatota</taxon>
        <taxon>Mollicutes</taxon>
        <taxon>Mycoplasmataceae</taxon>
        <taxon>Mycoplasma</taxon>
    </lineage>
</organism>
<dbReference type="InterPro" id="IPR032678">
    <property type="entry name" value="tRNA-synt_1_cat_dom"/>
</dbReference>
<evidence type="ECO:0000256" key="2">
    <source>
        <dbReference type="ARBA" id="ARBA00011245"/>
    </source>
</evidence>
<keyword evidence="4" id="KW-0479">Metal-binding</keyword>
<dbReference type="Gene3D" id="3.40.50.620">
    <property type="entry name" value="HUPs"/>
    <property type="match status" value="1"/>
</dbReference>
<dbReference type="GO" id="GO:0004817">
    <property type="term" value="F:cysteine-tRNA ligase activity"/>
    <property type="evidence" value="ECO:0007669"/>
    <property type="project" value="TreeGrafter"/>
</dbReference>
<dbReference type="Gene3D" id="1.20.120.1910">
    <property type="entry name" value="Cysteine-tRNA ligase, C-terminal anti-codon recognition domain"/>
    <property type="match status" value="1"/>
</dbReference>
<dbReference type="GO" id="GO:0046872">
    <property type="term" value="F:metal ion binding"/>
    <property type="evidence" value="ECO:0007669"/>
    <property type="project" value="UniProtKB-KW"/>
</dbReference>
<dbReference type="GO" id="GO:0006423">
    <property type="term" value="P:cysteinyl-tRNA aminoacylation"/>
    <property type="evidence" value="ECO:0007669"/>
    <property type="project" value="TreeGrafter"/>
</dbReference>
<dbReference type="EMBL" id="QKVO01000003">
    <property type="protein sequence ID" value="RAO95125.1"/>
    <property type="molecule type" value="Genomic_DNA"/>
</dbReference>
<keyword evidence="6" id="KW-0862">Zinc</keyword>
<evidence type="ECO:0000313" key="9">
    <source>
        <dbReference type="EMBL" id="RAO95125.1"/>
    </source>
</evidence>
<dbReference type="OrthoDB" id="9815130at2"/>
<accession>A0A328PN30</accession>
<comment type="subunit">
    <text evidence="2">Monomer.</text>
</comment>
<name>A0A328PN30_9MOLU</name>
<dbReference type="PRINTS" id="PR00983">
    <property type="entry name" value="TRNASYNTHCYS"/>
</dbReference>
<keyword evidence="3 9" id="KW-0436">Ligase</keyword>
<dbReference type="InterPro" id="IPR014729">
    <property type="entry name" value="Rossmann-like_a/b/a_fold"/>
</dbReference>
<evidence type="ECO:0000259" key="8">
    <source>
        <dbReference type="Pfam" id="PF01406"/>
    </source>
</evidence>
<dbReference type="AlphaFoldDB" id="A0A328PN30"/>